<dbReference type="CDD" id="cd09619">
    <property type="entry name" value="CBM9_like_4"/>
    <property type="match status" value="1"/>
</dbReference>
<reference evidence="4 5" key="1">
    <citation type="submission" date="2018-01" db="EMBL/GenBank/DDBJ databases">
        <title>Metagenomic assembled genomes from two thermal pools in the Uzon Caldera, Kamchatka, Russia.</title>
        <authorList>
            <person name="Wilkins L."/>
            <person name="Ettinger C."/>
        </authorList>
    </citation>
    <scope>NUCLEOTIDE SEQUENCE [LARGE SCALE GENOMIC DNA]</scope>
    <source>
        <strain evidence="4">ARK-10</strain>
    </source>
</reference>
<feature type="domain" description="Carbohydrate-binding" evidence="2">
    <location>
        <begin position="91"/>
        <end position="264"/>
    </location>
</feature>
<dbReference type="Gene3D" id="2.60.40.1190">
    <property type="match status" value="1"/>
</dbReference>
<dbReference type="EMBL" id="PNIX01000291">
    <property type="protein sequence ID" value="PMP81698.1"/>
    <property type="molecule type" value="Genomic_DNA"/>
</dbReference>
<feature type="signal peptide" evidence="1">
    <location>
        <begin position="1"/>
        <end position="22"/>
    </location>
</feature>
<evidence type="ECO:0000259" key="2">
    <source>
        <dbReference type="Pfam" id="PF06452"/>
    </source>
</evidence>
<evidence type="ECO:0000313" key="4">
    <source>
        <dbReference type="EMBL" id="PMP83458.1"/>
    </source>
</evidence>
<sequence length="270" mass="30310">MKRALVVLSILALVVLGSLAFADSVTLNVASSSSASTQTLKLRTETWTQYAPYFPQPPVIDGKINLSDEWYLSPRYYLGLPVDVGYQPENWEGQEKQSAVYYMGWDQNYFYMAMEVNATPVVQMAVGSNMWQGDHIELWFDTQMQEDFDLKQPNKAIFQIGISPGNFDFIKPEIYVWTPPVLASEVAKCKLAAVETSTGYNFEVAIPWKLLNVNPEPGMLMGFVVSPSFTNKPGTLSQDVMISSSPKSPNNWGNPQFFGNLFLIDPLNKF</sequence>
<gene>
    <name evidence="4" type="ORF">C0175_01745</name>
    <name evidence="3" type="ORF">C0175_04970</name>
</gene>
<organism evidence="4 5">
    <name type="scientific">Caldisericum exile</name>
    <dbReference type="NCBI Taxonomy" id="693075"/>
    <lineage>
        <taxon>Bacteria</taxon>
        <taxon>Pseudomonadati</taxon>
        <taxon>Caldisericota/Cryosericota group</taxon>
        <taxon>Caldisericota</taxon>
        <taxon>Caldisericia</taxon>
        <taxon>Caldisericales</taxon>
        <taxon>Caldisericaceae</taxon>
        <taxon>Caldisericum</taxon>
    </lineage>
</organism>
<keyword evidence="1" id="KW-0732">Signal</keyword>
<dbReference type="Proteomes" id="UP000236910">
    <property type="component" value="Unassembled WGS sequence"/>
</dbReference>
<name>A0A2J6X8G5_9BACT</name>
<dbReference type="GO" id="GO:0004553">
    <property type="term" value="F:hydrolase activity, hydrolyzing O-glycosyl compounds"/>
    <property type="evidence" value="ECO:0007669"/>
    <property type="project" value="InterPro"/>
</dbReference>
<dbReference type="InterPro" id="IPR010502">
    <property type="entry name" value="Carb-bd_dom_fam9"/>
</dbReference>
<dbReference type="GO" id="GO:0016052">
    <property type="term" value="P:carbohydrate catabolic process"/>
    <property type="evidence" value="ECO:0007669"/>
    <property type="project" value="InterPro"/>
</dbReference>
<evidence type="ECO:0000313" key="5">
    <source>
        <dbReference type="Proteomes" id="UP000236910"/>
    </source>
</evidence>
<protein>
    <recommendedName>
        <fullName evidence="2">Carbohydrate-binding domain-containing protein</fullName>
    </recommendedName>
</protein>
<dbReference type="SUPFAM" id="SSF49344">
    <property type="entry name" value="CBD9-like"/>
    <property type="match status" value="1"/>
</dbReference>
<feature type="chain" id="PRO_5014559134" description="Carbohydrate-binding domain-containing protein" evidence="1">
    <location>
        <begin position="23"/>
        <end position="270"/>
    </location>
</feature>
<dbReference type="GO" id="GO:0030246">
    <property type="term" value="F:carbohydrate binding"/>
    <property type="evidence" value="ECO:0007669"/>
    <property type="project" value="InterPro"/>
</dbReference>
<comment type="caution">
    <text evidence="4">The sequence shown here is derived from an EMBL/GenBank/DDBJ whole genome shotgun (WGS) entry which is preliminary data.</text>
</comment>
<dbReference type="EMBL" id="PNIX01000103">
    <property type="protein sequence ID" value="PMP83458.1"/>
    <property type="molecule type" value="Genomic_DNA"/>
</dbReference>
<dbReference type="Pfam" id="PF06452">
    <property type="entry name" value="CBM9_1"/>
    <property type="match status" value="1"/>
</dbReference>
<proteinExistence type="predicted"/>
<evidence type="ECO:0000313" key="3">
    <source>
        <dbReference type="EMBL" id="PMP81698.1"/>
    </source>
</evidence>
<evidence type="ECO:0000256" key="1">
    <source>
        <dbReference type="SAM" id="SignalP"/>
    </source>
</evidence>
<accession>A0A2J6X8G5</accession>
<dbReference type="AlphaFoldDB" id="A0A2J6X8G5"/>